<sequence length="117" mass="12653">MWEQLILPGRRPRLPTPLQVAAGVAQQPDFYRSPPRDSFASLSPPEVRRATNIPAVNTEISVVPTLGPERPPGRGHVGSQLGDCGLHGKYRRCKVINGLGFGSLGGTDQWQNAYIPG</sequence>
<protein>
    <submittedName>
        <fullName evidence="2">Uncharacterized protein</fullName>
    </submittedName>
</protein>
<reference evidence="2" key="1">
    <citation type="submission" date="2016-11" db="UniProtKB">
        <authorList>
            <consortium name="WormBaseParasite"/>
        </authorList>
    </citation>
    <scope>IDENTIFICATION</scope>
</reference>
<proteinExistence type="predicted"/>
<accession>A0A1I7ZZW5</accession>
<keyword evidence="1" id="KW-1185">Reference proteome</keyword>
<dbReference type="AlphaFoldDB" id="A0A1I7ZZW5"/>
<organism evidence="1 2">
    <name type="scientific">Steinernema glaseri</name>
    <dbReference type="NCBI Taxonomy" id="37863"/>
    <lineage>
        <taxon>Eukaryota</taxon>
        <taxon>Metazoa</taxon>
        <taxon>Ecdysozoa</taxon>
        <taxon>Nematoda</taxon>
        <taxon>Chromadorea</taxon>
        <taxon>Rhabditida</taxon>
        <taxon>Tylenchina</taxon>
        <taxon>Panagrolaimomorpha</taxon>
        <taxon>Strongyloidoidea</taxon>
        <taxon>Steinernematidae</taxon>
        <taxon>Steinernema</taxon>
    </lineage>
</organism>
<dbReference type="Proteomes" id="UP000095287">
    <property type="component" value="Unplaced"/>
</dbReference>
<evidence type="ECO:0000313" key="2">
    <source>
        <dbReference type="WBParaSite" id="L893_g3128.t1"/>
    </source>
</evidence>
<name>A0A1I7ZZW5_9BILA</name>
<evidence type="ECO:0000313" key="1">
    <source>
        <dbReference type="Proteomes" id="UP000095287"/>
    </source>
</evidence>
<dbReference type="WBParaSite" id="L893_g3128.t1">
    <property type="protein sequence ID" value="L893_g3128.t1"/>
    <property type="gene ID" value="L893_g3128"/>
</dbReference>